<protein>
    <submittedName>
        <fullName evidence="4">Nucleoside-diphosphate-sugar epimerase</fullName>
    </submittedName>
</protein>
<reference evidence="4" key="2">
    <citation type="submission" date="2020-08" db="EMBL/GenBank/DDBJ databases">
        <authorList>
            <person name="Partida-Martinez L."/>
            <person name="Huntemann M."/>
            <person name="Clum A."/>
            <person name="Wang J."/>
            <person name="Palaniappan K."/>
            <person name="Ritter S."/>
            <person name="Chen I.-M."/>
            <person name="Stamatis D."/>
            <person name="Reddy T."/>
            <person name="O'Malley R."/>
            <person name="Daum C."/>
            <person name="Shapiro N."/>
            <person name="Ivanova N."/>
            <person name="Kyrpides N."/>
            <person name="Woyke T."/>
        </authorList>
    </citation>
    <scope>NUCLEOTIDE SEQUENCE [LARGE SCALE GENOMIC DNA]</scope>
    <source>
        <strain evidence="4">AT3.9</strain>
    </source>
</reference>
<dbReference type="Proteomes" id="UP000532010">
    <property type="component" value="Unassembled WGS sequence"/>
</dbReference>
<organism evidence="4 5">
    <name type="scientific">Microvirga lupini</name>
    <dbReference type="NCBI Taxonomy" id="420324"/>
    <lineage>
        <taxon>Bacteria</taxon>
        <taxon>Pseudomonadati</taxon>
        <taxon>Pseudomonadota</taxon>
        <taxon>Alphaproteobacteria</taxon>
        <taxon>Hyphomicrobiales</taxon>
        <taxon>Methylobacteriaceae</taxon>
        <taxon>Microvirga</taxon>
    </lineage>
</organism>
<reference evidence="4 5" key="1">
    <citation type="submission" date="2020-08" db="EMBL/GenBank/DDBJ databases">
        <title>The Agave Microbiome: Exploring the role of microbial communities in plant adaptations to desert environments.</title>
        <authorList>
            <person name="Partida-Martinez L.P."/>
        </authorList>
    </citation>
    <scope>NUCLEOTIDE SEQUENCE [LARGE SCALE GENOMIC DNA]</scope>
    <source>
        <strain evidence="4 5">AT3.9</strain>
    </source>
</reference>
<gene>
    <name evidence="3" type="ORF">FHR70_003135</name>
    <name evidence="4" type="ORF">FHR70_004791</name>
</gene>
<keyword evidence="1" id="KW-0520">NAD</keyword>
<dbReference type="Pfam" id="PF01370">
    <property type="entry name" value="Epimerase"/>
    <property type="match status" value="1"/>
</dbReference>
<dbReference type="AlphaFoldDB" id="A0A7W4VR25"/>
<evidence type="ECO:0000256" key="1">
    <source>
        <dbReference type="ARBA" id="ARBA00023027"/>
    </source>
</evidence>
<dbReference type="EMBL" id="JACHWB010000013">
    <property type="protein sequence ID" value="MBB3021686.1"/>
    <property type="molecule type" value="Genomic_DNA"/>
</dbReference>
<evidence type="ECO:0000259" key="2">
    <source>
        <dbReference type="Pfam" id="PF01370"/>
    </source>
</evidence>
<feature type="domain" description="NAD-dependent epimerase/dehydratase" evidence="2">
    <location>
        <begin position="5"/>
        <end position="45"/>
    </location>
</feature>
<feature type="non-terminal residue" evidence="4">
    <location>
        <position position="56"/>
    </location>
</feature>
<proteinExistence type="predicted"/>
<evidence type="ECO:0000313" key="3">
    <source>
        <dbReference type="EMBL" id="MBB3020054.1"/>
    </source>
</evidence>
<dbReference type="InterPro" id="IPR036291">
    <property type="entry name" value="NAD(P)-bd_dom_sf"/>
</dbReference>
<name>A0A7W4VR25_9HYPH</name>
<dbReference type="SUPFAM" id="SSF51735">
    <property type="entry name" value="NAD(P)-binding Rossmann-fold domains"/>
    <property type="match status" value="1"/>
</dbReference>
<dbReference type="Gene3D" id="3.40.50.720">
    <property type="entry name" value="NAD(P)-binding Rossmann-like Domain"/>
    <property type="match status" value="1"/>
</dbReference>
<accession>A0A7W4VR25</accession>
<keyword evidence="5" id="KW-1185">Reference proteome</keyword>
<dbReference type="PANTHER" id="PTHR43574">
    <property type="entry name" value="EPIMERASE-RELATED"/>
    <property type="match status" value="1"/>
</dbReference>
<evidence type="ECO:0000313" key="5">
    <source>
        <dbReference type="Proteomes" id="UP000532010"/>
    </source>
</evidence>
<dbReference type="RefSeq" id="WP_183451714.1">
    <property type="nucleotide sequence ID" value="NZ_JACHWB010000004.1"/>
</dbReference>
<dbReference type="EMBL" id="JACHWB010000004">
    <property type="protein sequence ID" value="MBB3020054.1"/>
    <property type="molecule type" value="Genomic_DNA"/>
</dbReference>
<evidence type="ECO:0000313" key="4">
    <source>
        <dbReference type="EMBL" id="MBB3021686.1"/>
    </source>
</evidence>
<dbReference type="InterPro" id="IPR001509">
    <property type="entry name" value="Epimerase_deHydtase"/>
</dbReference>
<sequence>MSSPILVTGAAGFIGYHVVRRLLADGHPVVGVDSFTPYYDTSLKEARFAQLAPHNT</sequence>
<comment type="caution">
    <text evidence="4">The sequence shown here is derived from an EMBL/GenBank/DDBJ whole genome shotgun (WGS) entry which is preliminary data.</text>
</comment>